<dbReference type="GO" id="GO:0016592">
    <property type="term" value="C:mediator complex"/>
    <property type="evidence" value="ECO:0007669"/>
    <property type="project" value="InterPro"/>
</dbReference>
<dbReference type="EMBL" id="JAPFFK010000019">
    <property type="protein sequence ID" value="KAJ6686620.1"/>
    <property type="molecule type" value="Genomic_DNA"/>
</dbReference>
<dbReference type="InterPro" id="IPR034456">
    <property type="entry name" value="MED28"/>
</dbReference>
<protein>
    <submittedName>
        <fullName evidence="1">MEDIATOR OF RNA polymerase II TRANSCRIPTION SUBUNIT 28</fullName>
    </submittedName>
</protein>
<sequence length="66" mass="7953">MLACRFTVSLLSPWSIAQTLRKEIAMMEEELKVRDELMKEQERLVQGWREELKDHSERHIAELERV</sequence>
<dbReference type="GO" id="GO:0006355">
    <property type="term" value="P:regulation of DNA-templated transcription"/>
    <property type="evidence" value="ECO:0007669"/>
    <property type="project" value="InterPro"/>
</dbReference>
<dbReference type="AlphaFoldDB" id="A0A9Q0PE60"/>
<dbReference type="Proteomes" id="UP001151532">
    <property type="component" value="Chromosome 2"/>
</dbReference>
<dbReference type="PANTHER" id="PTHR39117">
    <property type="entry name" value="MEDIATOR OF RNA POLYMERASE II TRANSCRIPTION SUBUNIT 28"/>
    <property type="match status" value="1"/>
</dbReference>
<dbReference type="OrthoDB" id="1735221at2759"/>
<gene>
    <name evidence="1" type="ORF">OIU79_016397</name>
</gene>
<name>A0A9Q0PE60_SALPP</name>
<reference evidence="1" key="2">
    <citation type="journal article" date="2023" name="Int. J. Mol. Sci.">
        <title>De Novo Assembly and Annotation of 11 Diverse Shrub Willow (Salix) Genomes Reveals Novel Gene Organization in Sex-Linked Regions.</title>
        <authorList>
            <person name="Hyden B."/>
            <person name="Feng K."/>
            <person name="Yates T.B."/>
            <person name="Jawdy S."/>
            <person name="Cereghino C."/>
            <person name="Smart L.B."/>
            <person name="Muchero W."/>
        </authorList>
    </citation>
    <scope>NUCLEOTIDE SEQUENCE</scope>
    <source>
        <tissue evidence="1">Shoot tip</tissue>
    </source>
</reference>
<dbReference type="PANTHER" id="PTHR39117:SF1">
    <property type="entry name" value="MEDIATOR OF RNA POLYMERASE II TRANSCRIPTION SUBUNIT 28"/>
    <property type="match status" value="1"/>
</dbReference>
<keyword evidence="2" id="KW-1185">Reference proteome</keyword>
<organism evidence="1 2">
    <name type="scientific">Salix purpurea</name>
    <name type="common">Purple osier willow</name>
    <dbReference type="NCBI Taxonomy" id="77065"/>
    <lineage>
        <taxon>Eukaryota</taxon>
        <taxon>Viridiplantae</taxon>
        <taxon>Streptophyta</taxon>
        <taxon>Embryophyta</taxon>
        <taxon>Tracheophyta</taxon>
        <taxon>Spermatophyta</taxon>
        <taxon>Magnoliopsida</taxon>
        <taxon>eudicotyledons</taxon>
        <taxon>Gunneridae</taxon>
        <taxon>Pentapetalae</taxon>
        <taxon>rosids</taxon>
        <taxon>fabids</taxon>
        <taxon>Malpighiales</taxon>
        <taxon>Salicaceae</taxon>
        <taxon>Saliceae</taxon>
        <taxon>Salix</taxon>
    </lineage>
</organism>
<evidence type="ECO:0000313" key="2">
    <source>
        <dbReference type="Proteomes" id="UP001151532"/>
    </source>
</evidence>
<evidence type="ECO:0000313" key="1">
    <source>
        <dbReference type="EMBL" id="KAJ6686620.1"/>
    </source>
</evidence>
<proteinExistence type="predicted"/>
<accession>A0A9Q0PE60</accession>
<reference evidence="1" key="1">
    <citation type="submission" date="2022-11" db="EMBL/GenBank/DDBJ databases">
        <authorList>
            <person name="Hyden B.L."/>
            <person name="Feng K."/>
            <person name="Yates T."/>
            <person name="Jawdy S."/>
            <person name="Smart L.B."/>
            <person name="Muchero W."/>
        </authorList>
    </citation>
    <scope>NUCLEOTIDE SEQUENCE</scope>
    <source>
        <tissue evidence="1">Shoot tip</tissue>
    </source>
</reference>
<comment type="caution">
    <text evidence="1">The sequence shown here is derived from an EMBL/GenBank/DDBJ whole genome shotgun (WGS) entry which is preliminary data.</text>
</comment>